<dbReference type="Gene3D" id="3.50.50.100">
    <property type="match status" value="1"/>
</dbReference>
<accession>A0A5C3F0X1</accession>
<dbReference type="GO" id="GO:0004174">
    <property type="term" value="F:electron-transferring-flavoprotein dehydrogenase activity"/>
    <property type="evidence" value="ECO:0007669"/>
    <property type="project" value="TreeGrafter"/>
</dbReference>
<evidence type="ECO:0000256" key="2">
    <source>
        <dbReference type="ARBA" id="ARBA00022630"/>
    </source>
</evidence>
<dbReference type="EMBL" id="OOIP01000007">
    <property type="protein sequence ID" value="SPO37576.1"/>
    <property type="molecule type" value="Genomic_DNA"/>
</dbReference>
<evidence type="ECO:0000313" key="6">
    <source>
        <dbReference type="EMBL" id="SPO37576.1"/>
    </source>
</evidence>
<comment type="similarity">
    <text evidence="1">Belongs to the FAD-dependent oxidoreductase family.</text>
</comment>
<organism evidence="6 7">
    <name type="scientific">Pseudozyma flocculosa</name>
    <dbReference type="NCBI Taxonomy" id="84751"/>
    <lineage>
        <taxon>Eukaryota</taxon>
        <taxon>Fungi</taxon>
        <taxon>Dikarya</taxon>
        <taxon>Basidiomycota</taxon>
        <taxon>Ustilaginomycotina</taxon>
        <taxon>Ustilaginomycetes</taxon>
        <taxon>Ustilaginales</taxon>
        <taxon>Ustilaginaceae</taxon>
        <taxon>Pseudozyma</taxon>
    </lineage>
</organism>
<reference evidence="6 7" key="1">
    <citation type="submission" date="2018-03" db="EMBL/GenBank/DDBJ databases">
        <authorList>
            <person name="Guldener U."/>
        </authorList>
    </citation>
    <scope>NUCLEOTIDE SEQUENCE [LARGE SCALE GENOMIC DNA]</scope>
    <source>
        <strain evidence="6 7">DAOM196992</strain>
    </source>
</reference>
<keyword evidence="3" id="KW-0274">FAD</keyword>
<evidence type="ECO:0000256" key="1">
    <source>
        <dbReference type="ARBA" id="ARBA00006442"/>
    </source>
</evidence>
<dbReference type="PRINTS" id="PR00368">
    <property type="entry name" value="FADPNR"/>
</dbReference>
<feature type="domain" description="FAD/NAD(P)-binding" evidence="5">
    <location>
        <begin position="13"/>
        <end position="310"/>
    </location>
</feature>
<dbReference type="InterPro" id="IPR023753">
    <property type="entry name" value="FAD/NAD-binding_dom"/>
</dbReference>
<evidence type="ECO:0000256" key="3">
    <source>
        <dbReference type="ARBA" id="ARBA00022827"/>
    </source>
</evidence>
<dbReference type="InterPro" id="IPR036188">
    <property type="entry name" value="FAD/NAD-bd_sf"/>
</dbReference>
<keyword evidence="4" id="KW-0560">Oxidoreductase</keyword>
<evidence type="ECO:0000313" key="7">
    <source>
        <dbReference type="Proteomes" id="UP000323386"/>
    </source>
</evidence>
<dbReference type="AlphaFoldDB" id="A0A5C3F0X1"/>
<proteinExistence type="inferred from homology"/>
<keyword evidence="7" id="KW-1185">Reference proteome</keyword>
<sequence>MSSSSTAAEPLKNVVVVGAASGIVTANLLASKLPPTHRLVLIEANEVAFWPIGALRAAVEQAFEKEIVAPLTHLYQDHPRHVVLNKTRVVGLEPNAVIVDRLAPEHLDLAASGTPAAGASERNGGGHRIEFDRAVLALGSSYSFPSRTVAPEEAKILESFQTAQREIEAAQHLLVIGGGPVGVEFVGEVLERHPQKASGITLVTNSNRLVSKDGKQEGVHDKLLSQLQKKGINIVFEDEVDFGDVPLRTGAVEGGRKTFKTKNKGVEIHADYLLDGTGGKPNTSLVASVDASVLNGVGAIKVDAALRVKSDGSSSAFDWSRYLATGDCNDLPCAKTWFAAEGQAKTAAHNVLELIKAEGGPTASHPKVQDASIPPNMIVVPLGKRGGASQLFFVSLGGWFTSLAKGNSLFVSQFKGYYR</sequence>
<protein>
    <submittedName>
        <fullName evidence="6">Related to AIF1 - mitochondrial cell death effector</fullName>
    </submittedName>
</protein>
<dbReference type="PRINTS" id="PR00411">
    <property type="entry name" value="PNDRDTASEI"/>
</dbReference>
<name>A0A5C3F0X1_9BASI</name>
<evidence type="ECO:0000259" key="5">
    <source>
        <dbReference type="Pfam" id="PF07992"/>
    </source>
</evidence>
<evidence type="ECO:0000256" key="4">
    <source>
        <dbReference type="ARBA" id="ARBA00023002"/>
    </source>
</evidence>
<dbReference type="SUPFAM" id="SSF51905">
    <property type="entry name" value="FAD/NAD(P)-binding domain"/>
    <property type="match status" value="1"/>
</dbReference>
<dbReference type="OrthoDB" id="202203at2759"/>
<keyword evidence="2" id="KW-0285">Flavoprotein</keyword>
<dbReference type="GO" id="GO:0005737">
    <property type="term" value="C:cytoplasm"/>
    <property type="evidence" value="ECO:0007669"/>
    <property type="project" value="TreeGrafter"/>
</dbReference>
<dbReference type="Proteomes" id="UP000323386">
    <property type="component" value="Unassembled WGS sequence"/>
</dbReference>
<dbReference type="GO" id="GO:0050660">
    <property type="term" value="F:flavin adenine dinucleotide binding"/>
    <property type="evidence" value="ECO:0007669"/>
    <property type="project" value="TreeGrafter"/>
</dbReference>
<dbReference type="PANTHER" id="PTHR43735:SF3">
    <property type="entry name" value="FERROPTOSIS SUPPRESSOR PROTEIN 1"/>
    <property type="match status" value="1"/>
</dbReference>
<gene>
    <name evidence="6" type="ORF">PSFLO_03051</name>
</gene>
<dbReference type="PANTHER" id="PTHR43735">
    <property type="entry name" value="APOPTOSIS-INDUCING FACTOR 1"/>
    <property type="match status" value="1"/>
</dbReference>
<dbReference type="Pfam" id="PF07992">
    <property type="entry name" value="Pyr_redox_2"/>
    <property type="match status" value="1"/>
</dbReference>